<evidence type="ECO:0000256" key="1">
    <source>
        <dbReference type="SAM" id="Phobius"/>
    </source>
</evidence>
<reference evidence="2" key="1">
    <citation type="submission" date="2020-01" db="EMBL/GenBank/DDBJ databases">
        <title>Genome Sequencing of Three Apophysomyces-Like Fungal Strains Confirms a Novel Fungal Genus in the Mucoromycota with divergent Burkholderia-like Endosymbiotic Bacteria.</title>
        <authorList>
            <person name="Stajich J.E."/>
            <person name="Macias A.M."/>
            <person name="Carter-House D."/>
            <person name="Lovett B."/>
            <person name="Kasson L.R."/>
            <person name="Berry K."/>
            <person name="Grigoriev I."/>
            <person name="Chang Y."/>
            <person name="Spatafora J."/>
            <person name="Kasson M.T."/>
        </authorList>
    </citation>
    <scope>NUCLEOTIDE SEQUENCE</scope>
    <source>
        <strain evidence="2">NRRL A-21654</strain>
    </source>
</reference>
<keyword evidence="1" id="KW-0472">Membrane</keyword>
<sequence length="243" mass="27642">MPTADDYTRRYIAATLIVWATTFTLFALFFPQIRALIKNEPIKRTRPVQQRPFDQGYAATTTLGGDLMSLNRMISHHDPLREHSQPSAKDNTLIQAHEEKSHTGHVFGYTHASVVNSSRDKYIFKVHGVHCWDLVVQVATKQDLENWCGWFNSNPEVYYSSSSRTFLTSNTCITTRSYYSGPQKKLKENVKDTDTQNQLLLEGDESGITLETLDSCANAPIVTELPHQFSCPLPRVSEHTEFE</sequence>
<protein>
    <submittedName>
        <fullName evidence="2">Uncharacterized protein</fullName>
    </submittedName>
</protein>
<organism evidence="2 3">
    <name type="scientific">Apophysomyces ossiformis</name>
    <dbReference type="NCBI Taxonomy" id="679940"/>
    <lineage>
        <taxon>Eukaryota</taxon>
        <taxon>Fungi</taxon>
        <taxon>Fungi incertae sedis</taxon>
        <taxon>Mucoromycota</taxon>
        <taxon>Mucoromycotina</taxon>
        <taxon>Mucoromycetes</taxon>
        <taxon>Mucorales</taxon>
        <taxon>Mucorineae</taxon>
        <taxon>Mucoraceae</taxon>
        <taxon>Apophysomyces</taxon>
    </lineage>
</organism>
<evidence type="ECO:0000313" key="3">
    <source>
        <dbReference type="Proteomes" id="UP000605846"/>
    </source>
</evidence>
<dbReference type="OrthoDB" id="5984008at2759"/>
<gene>
    <name evidence="2" type="ORF">EC973_004341</name>
</gene>
<feature type="transmembrane region" description="Helical" evidence="1">
    <location>
        <begin position="12"/>
        <end position="37"/>
    </location>
</feature>
<dbReference type="Proteomes" id="UP000605846">
    <property type="component" value="Unassembled WGS sequence"/>
</dbReference>
<keyword evidence="1" id="KW-1133">Transmembrane helix</keyword>
<proteinExistence type="predicted"/>
<keyword evidence="1" id="KW-0812">Transmembrane</keyword>
<evidence type="ECO:0000313" key="2">
    <source>
        <dbReference type="EMBL" id="KAF7721643.1"/>
    </source>
</evidence>
<accession>A0A8H7BEQ7</accession>
<name>A0A8H7BEQ7_9FUNG</name>
<dbReference type="AlphaFoldDB" id="A0A8H7BEQ7"/>
<comment type="caution">
    <text evidence="2">The sequence shown here is derived from an EMBL/GenBank/DDBJ whole genome shotgun (WGS) entry which is preliminary data.</text>
</comment>
<keyword evidence="3" id="KW-1185">Reference proteome</keyword>
<dbReference type="EMBL" id="JABAYA010000246">
    <property type="protein sequence ID" value="KAF7721643.1"/>
    <property type="molecule type" value="Genomic_DNA"/>
</dbReference>